<comment type="caution">
    <text evidence="3">The sequence shown here is derived from an EMBL/GenBank/DDBJ whole genome shotgun (WGS) entry which is preliminary data.</text>
</comment>
<sequence length="738" mass="77758">MRQSLLLVTLGLLLATPVKSQVPVDCPPDLSVPVFLSVPQPCPNQPLHLQASACGPCVDLLGYTLESSGRIRIQAAMNLQNCIITTVCLPETLTVPLGLFAAGHHQIEIVIDGRITRSDSSTCAATRTQLVSFEVPLACGPPPGPLPHVDTIHIGPPAPCATCPPPEICPNLPIPFSIAGRFPDDCYQFRGLELLPNPIMSPLPQPPIARVIVAVNDCMGRPCSLGEIPWQAHAKLPGLPPGAYRMIVEVAEVSWCDTANVPTALYSTTVPFSVAPQCSLPPPSPNCFLADWRHDPGHFECDANIGPGSPAKLVFQINTGPALAGLQGRIALLPPALRVTQLRPIGSASGMQLAWQALPNGAQFVMFSDNGVLIPPTDPCPSNVPCGPLPVLEVTVSAIPGTLPPPLTLARMVELLASDSLGQAVHFCPTFAPVDMVARICGSDRVCDANGDGRVDLRDLVLMVRCLRHPATCPDSLAGRFDCNRDSVFTPDDVLCCARRILHGPLPSNLTPLPLANLRVQLGAPVETSGGFDQSLRVSGADLLAAARLSITLPSGVTLSGVELPGAPAGWLQLSEPGTSEALIGLIALSPDAAAEIDVLLHFNRAASASANAAIVISEAEFVDSEGQVVAPMAGVLGTPERTTVGLELSAARPNPFTRTTHFDLSLVSATDVQLGIYDLSGRLVAKLHRGQLTAGPHTFTWDGTRADGSRAADGVYFYRARAAGQVTARRLVLMRSR</sequence>
<proteinExistence type="predicted"/>
<feature type="signal peptide" evidence="1">
    <location>
        <begin position="1"/>
        <end position="20"/>
    </location>
</feature>
<dbReference type="AlphaFoldDB" id="A0A849SS06"/>
<dbReference type="GO" id="GO:0004553">
    <property type="term" value="F:hydrolase activity, hydrolyzing O-glycosyl compounds"/>
    <property type="evidence" value="ECO:0007669"/>
    <property type="project" value="InterPro"/>
</dbReference>
<dbReference type="Pfam" id="PF13860">
    <property type="entry name" value="FlgD_ig"/>
    <property type="match status" value="1"/>
</dbReference>
<evidence type="ECO:0000313" key="3">
    <source>
        <dbReference type="EMBL" id="NOT35434.1"/>
    </source>
</evidence>
<dbReference type="NCBIfam" id="TIGR04183">
    <property type="entry name" value="Por_Secre_tail"/>
    <property type="match status" value="1"/>
</dbReference>
<dbReference type="InterPro" id="IPR025965">
    <property type="entry name" value="FlgD/Vpr_Ig-like"/>
</dbReference>
<dbReference type="InterPro" id="IPR002105">
    <property type="entry name" value="Dockerin_1_rpt"/>
</dbReference>
<dbReference type="PROSITE" id="PS00018">
    <property type="entry name" value="EF_HAND_1"/>
    <property type="match status" value="1"/>
</dbReference>
<dbReference type="InterPro" id="IPR036439">
    <property type="entry name" value="Dockerin_dom_sf"/>
</dbReference>
<dbReference type="Gene3D" id="1.10.1330.10">
    <property type="entry name" value="Dockerin domain"/>
    <property type="match status" value="1"/>
</dbReference>
<keyword evidence="1" id="KW-0732">Signal</keyword>
<dbReference type="Proteomes" id="UP000580839">
    <property type="component" value="Unassembled WGS sequence"/>
</dbReference>
<dbReference type="Gene3D" id="2.60.40.4070">
    <property type="match status" value="1"/>
</dbReference>
<protein>
    <submittedName>
        <fullName evidence="3">T9SS type A sorting domain-containing protein</fullName>
    </submittedName>
</protein>
<dbReference type="Pfam" id="PF00404">
    <property type="entry name" value="Dockerin_1"/>
    <property type="match status" value="1"/>
</dbReference>
<evidence type="ECO:0000313" key="4">
    <source>
        <dbReference type="Proteomes" id="UP000580839"/>
    </source>
</evidence>
<dbReference type="EMBL" id="JABFRW010000195">
    <property type="protein sequence ID" value="NOT35434.1"/>
    <property type="molecule type" value="Genomic_DNA"/>
</dbReference>
<evidence type="ECO:0000259" key="2">
    <source>
        <dbReference type="Pfam" id="PF13860"/>
    </source>
</evidence>
<evidence type="ECO:0000256" key="1">
    <source>
        <dbReference type="SAM" id="SignalP"/>
    </source>
</evidence>
<dbReference type="InterPro" id="IPR018247">
    <property type="entry name" value="EF_Hand_1_Ca_BS"/>
</dbReference>
<feature type="chain" id="PRO_5032360643" evidence="1">
    <location>
        <begin position="21"/>
        <end position="738"/>
    </location>
</feature>
<dbReference type="GO" id="GO:0000272">
    <property type="term" value="P:polysaccharide catabolic process"/>
    <property type="evidence" value="ECO:0007669"/>
    <property type="project" value="InterPro"/>
</dbReference>
<name>A0A849SS06_UNCEI</name>
<organism evidence="3 4">
    <name type="scientific">Eiseniibacteriota bacterium</name>
    <dbReference type="NCBI Taxonomy" id="2212470"/>
    <lineage>
        <taxon>Bacteria</taxon>
        <taxon>Candidatus Eiseniibacteriota</taxon>
    </lineage>
</organism>
<gene>
    <name evidence="3" type="ORF">HOP12_14915</name>
</gene>
<dbReference type="InterPro" id="IPR026444">
    <property type="entry name" value="Secre_tail"/>
</dbReference>
<feature type="domain" description="FlgD/Vpr Ig-like" evidence="2">
    <location>
        <begin position="669"/>
        <end position="724"/>
    </location>
</feature>
<dbReference type="SUPFAM" id="SSF63446">
    <property type="entry name" value="Type I dockerin domain"/>
    <property type="match status" value="1"/>
</dbReference>
<accession>A0A849SS06</accession>
<reference evidence="3 4" key="1">
    <citation type="submission" date="2020-04" db="EMBL/GenBank/DDBJ databases">
        <title>Metagenomic profiling of ammonia- and methane-oxidizing microorganisms in a Dutch drinking water treatment plant.</title>
        <authorList>
            <person name="Poghosyan L."/>
            <person name="Leucker S."/>
        </authorList>
    </citation>
    <scope>NUCLEOTIDE SEQUENCE [LARGE SCALE GENOMIC DNA]</scope>
    <source>
        <strain evidence="3">S-RSF-IL-03</strain>
    </source>
</reference>